<organism evidence="2 3">
    <name type="scientific">Cannabis sativa</name>
    <name type="common">Hemp</name>
    <name type="synonym">Marijuana</name>
    <dbReference type="NCBI Taxonomy" id="3483"/>
    <lineage>
        <taxon>Eukaryota</taxon>
        <taxon>Viridiplantae</taxon>
        <taxon>Streptophyta</taxon>
        <taxon>Embryophyta</taxon>
        <taxon>Tracheophyta</taxon>
        <taxon>Spermatophyta</taxon>
        <taxon>Magnoliopsida</taxon>
        <taxon>eudicotyledons</taxon>
        <taxon>Gunneridae</taxon>
        <taxon>Pentapetalae</taxon>
        <taxon>rosids</taxon>
        <taxon>fabids</taxon>
        <taxon>Rosales</taxon>
        <taxon>Cannabaceae</taxon>
        <taxon>Cannabis</taxon>
    </lineage>
</organism>
<accession>A0A803P987</accession>
<name>A0A803P987_CANSA</name>
<feature type="compositionally biased region" description="Basic residues" evidence="1">
    <location>
        <begin position="31"/>
        <end position="45"/>
    </location>
</feature>
<protein>
    <submittedName>
        <fullName evidence="2">Uncharacterized protein</fullName>
    </submittedName>
</protein>
<sequence length="106" mass="11755">MDFESLVNASGKKGKKRIAATEASLGENTKPVKRSRKTTTNRKRATQQIIIEPTEDQVHSPILATEGTEEHVLRSVHQVKFSDPEPEMVFSEPSCPLPRDARITGS</sequence>
<evidence type="ECO:0000256" key="1">
    <source>
        <dbReference type="SAM" id="MobiDB-lite"/>
    </source>
</evidence>
<feature type="region of interest" description="Disordered" evidence="1">
    <location>
        <begin position="84"/>
        <end position="106"/>
    </location>
</feature>
<dbReference type="Gramene" id="evm.model.03.489">
    <property type="protein sequence ID" value="cds.evm.model.03.489"/>
    <property type="gene ID" value="evm.TU.03.489"/>
</dbReference>
<dbReference type="AlphaFoldDB" id="A0A803P987"/>
<dbReference type="Proteomes" id="UP000596661">
    <property type="component" value="Chromosome 3"/>
</dbReference>
<dbReference type="EMBL" id="UZAU01000258">
    <property type="status" value="NOT_ANNOTATED_CDS"/>
    <property type="molecule type" value="Genomic_DNA"/>
</dbReference>
<evidence type="ECO:0000313" key="2">
    <source>
        <dbReference type="EnsemblPlants" id="cds.evm.model.03.489"/>
    </source>
</evidence>
<feature type="region of interest" description="Disordered" evidence="1">
    <location>
        <begin position="1"/>
        <end position="60"/>
    </location>
</feature>
<keyword evidence="3" id="KW-1185">Reference proteome</keyword>
<reference evidence="2" key="2">
    <citation type="submission" date="2021-03" db="UniProtKB">
        <authorList>
            <consortium name="EnsemblPlants"/>
        </authorList>
    </citation>
    <scope>IDENTIFICATION</scope>
</reference>
<proteinExistence type="predicted"/>
<dbReference type="EnsemblPlants" id="evm.model.03.489">
    <property type="protein sequence ID" value="cds.evm.model.03.489"/>
    <property type="gene ID" value="evm.TU.03.489"/>
</dbReference>
<reference evidence="2" key="1">
    <citation type="submission" date="2018-11" db="EMBL/GenBank/DDBJ databases">
        <authorList>
            <person name="Grassa J C."/>
        </authorList>
    </citation>
    <scope>NUCLEOTIDE SEQUENCE [LARGE SCALE GENOMIC DNA]</scope>
</reference>
<evidence type="ECO:0000313" key="3">
    <source>
        <dbReference type="Proteomes" id="UP000596661"/>
    </source>
</evidence>